<dbReference type="PROSITE" id="PS51197">
    <property type="entry name" value="HTH_RRF2_2"/>
    <property type="match status" value="1"/>
</dbReference>
<dbReference type="Gene3D" id="1.10.10.10">
    <property type="entry name" value="Winged helix-like DNA-binding domain superfamily/Winged helix DNA-binding domain"/>
    <property type="match status" value="1"/>
</dbReference>
<accession>A0A2N0UVI8</accession>
<dbReference type="InterPro" id="IPR036388">
    <property type="entry name" value="WH-like_DNA-bd_sf"/>
</dbReference>
<dbReference type="InterPro" id="IPR036390">
    <property type="entry name" value="WH_DNA-bd_sf"/>
</dbReference>
<reference evidence="2" key="1">
    <citation type="journal article" date="2018" name="Environ. Microbiol.">
        <title>Sporulation capability and amylosome conservation among diverse human colonic and rumen isolates of the keystone starch-degrader Ruminococcus bromii.</title>
        <authorList>
            <person name="Mukhopadhya I."/>
            <person name="Morais S."/>
            <person name="Laverde-Gomez J."/>
            <person name="Sheridan P.O."/>
            <person name="Walker A.W."/>
            <person name="Kelly W."/>
            <person name="Klieve A.V."/>
            <person name="Ouwerkerk D."/>
            <person name="Duncan S.H."/>
            <person name="Louis P."/>
            <person name="Koropatkin N."/>
            <person name="Cockburn D."/>
            <person name="Kibler R."/>
            <person name="Cooper P.J."/>
            <person name="Sandoval C."/>
            <person name="Crost E."/>
            <person name="Juge N."/>
            <person name="Bayer E.A."/>
            <person name="Flint H.J."/>
        </authorList>
    </citation>
    <scope>NUCLEOTIDE SEQUENCE [LARGE SCALE GENOMIC DNA]</scope>
    <source>
        <strain evidence="2">ATCC 27255</strain>
    </source>
</reference>
<organism evidence="2 3">
    <name type="scientific">Ruminococcus bromii</name>
    <dbReference type="NCBI Taxonomy" id="40518"/>
    <lineage>
        <taxon>Bacteria</taxon>
        <taxon>Bacillati</taxon>
        <taxon>Bacillota</taxon>
        <taxon>Clostridia</taxon>
        <taxon>Eubacteriales</taxon>
        <taxon>Oscillospiraceae</taxon>
        <taxon>Ruminococcus</taxon>
    </lineage>
</organism>
<keyword evidence="3" id="KW-1185">Reference proteome</keyword>
<dbReference type="InterPro" id="IPR000944">
    <property type="entry name" value="Tscrpt_reg_Rrf2"/>
</dbReference>
<dbReference type="RefSeq" id="WP_021883374.1">
    <property type="nucleotide sequence ID" value="NZ_CABMMZ010000042.1"/>
</dbReference>
<dbReference type="GO" id="GO:0003700">
    <property type="term" value="F:DNA-binding transcription factor activity"/>
    <property type="evidence" value="ECO:0007669"/>
    <property type="project" value="TreeGrafter"/>
</dbReference>
<dbReference type="PROSITE" id="PS01332">
    <property type="entry name" value="HTH_RRF2_1"/>
    <property type="match status" value="1"/>
</dbReference>
<evidence type="ECO:0000313" key="3">
    <source>
        <dbReference type="Proteomes" id="UP000233425"/>
    </source>
</evidence>
<dbReference type="NCBIfam" id="TIGR00738">
    <property type="entry name" value="rrf2_super"/>
    <property type="match status" value="1"/>
</dbReference>
<dbReference type="AlphaFoldDB" id="A0A2N0UVI8"/>
<dbReference type="SUPFAM" id="SSF46785">
    <property type="entry name" value="Winged helix' DNA-binding domain"/>
    <property type="match status" value="1"/>
</dbReference>
<dbReference type="PANTHER" id="PTHR33221">
    <property type="entry name" value="WINGED HELIX-TURN-HELIX TRANSCRIPTIONAL REGULATOR, RRF2 FAMILY"/>
    <property type="match status" value="1"/>
</dbReference>
<sequence>MKISTKGRYALRLMVDLAQCKQGENVALKEVAARQGISLKYLEQIITVLTKAGYVLSARGSNGGYRLAHEPEYYTVGMILRLTEGSLAPVACLEGNENTCDRREQCSTLFVWEKLQKAIDDVVDNITLADIIANSADNYVI</sequence>
<protein>
    <submittedName>
        <fullName evidence="2">Cysteine metabolism repressor</fullName>
    </submittedName>
</protein>
<dbReference type="Proteomes" id="UP000233425">
    <property type="component" value="Unassembled WGS sequence"/>
</dbReference>
<dbReference type="EMBL" id="NNSR01000042">
    <property type="protein sequence ID" value="PKD30979.1"/>
    <property type="molecule type" value="Genomic_DNA"/>
</dbReference>
<evidence type="ECO:0000313" key="2">
    <source>
        <dbReference type="EMBL" id="PKD30979.1"/>
    </source>
</evidence>
<dbReference type="Pfam" id="PF02082">
    <property type="entry name" value="Rrf2"/>
    <property type="match status" value="1"/>
</dbReference>
<gene>
    <name evidence="2" type="primary">cymR</name>
    <name evidence="2" type="ORF">RBATCC27255_00915</name>
</gene>
<dbReference type="PANTHER" id="PTHR33221:SF5">
    <property type="entry name" value="HTH-TYPE TRANSCRIPTIONAL REGULATOR ISCR"/>
    <property type="match status" value="1"/>
</dbReference>
<proteinExistence type="predicted"/>
<name>A0A2N0UVI8_9FIRM</name>
<evidence type="ECO:0000256" key="1">
    <source>
        <dbReference type="ARBA" id="ARBA00023125"/>
    </source>
</evidence>
<keyword evidence="1" id="KW-0238">DNA-binding</keyword>
<dbReference type="InterPro" id="IPR030489">
    <property type="entry name" value="TR_Rrf2-type_CS"/>
</dbReference>
<dbReference type="GO" id="GO:0005829">
    <property type="term" value="C:cytosol"/>
    <property type="evidence" value="ECO:0007669"/>
    <property type="project" value="TreeGrafter"/>
</dbReference>
<comment type="caution">
    <text evidence="2">The sequence shown here is derived from an EMBL/GenBank/DDBJ whole genome shotgun (WGS) entry which is preliminary data.</text>
</comment>
<dbReference type="GO" id="GO:0003677">
    <property type="term" value="F:DNA binding"/>
    <property type="evidence" value="ECO:0007669"/>
    <property type="project" value="UniProtKB-KW"/>
</dbReference>